<dbReference type="PROSITE" id="PS51819">
    <property type="entry name" value="VOC"/>
    <property type="match status" value="1"/>
</dbReference>
<dbReference type="CDD" id="cd06587">
    <property type="entry name" value="VOC"/>
    <property type="match status" value="1"/>
</dbReference>
<feature type="domain" description="VOC" evidence="1">
    <location>
        <begin position="5"/>
        <end position="114"/>
    </location>
</feature>
<evidence type="ECO:0000313" key="2">
    <source>
        <dbReference type="EMBL" id="GLK99812.1"/>
    </source>
</evidence>
<dbReference type="InterPro" id="IPR029068">
    <property type="entry name" value="Glyas_Bleomycin-R_OHBP_Dase"/>
</dbReference>
<reference evidence="2" key="1">
    <citation type="journal article" date="2014" name="Int. J. Syst. Evol. Microbiol.">
        <title>Complete genome sequence of Corynebacterium casei LMG S-19264T (=DSM 44701T), isolated from a smear-ripened cheese.</title>
        <authorList>
            <consortium name="US DOE Joint Genome Institute (JGI-PGF)"/>
            <person name="Walter F."/>
            <person name="Albersmeier A."/>
            <person name="Kalinowski J."/>
            <person name="Ruckert C."/>
        </authorList>
    </citation>
    <scope>NUCLEOTIDE SEQUENCE</scope>
    <source>
        <strain evidence="2">VKM Ac-1321</strain>
    </source>
</reference>
<dbReference type="Pfam" id="PF18029">
    <property type="entry name" value="Glyoxalase_6"/>
    <property type="match status" value="1"/>
</dbReference>
<dbReference type="PANTHER" id="PTHR35908:SF1">
    <property type="entry name" value="CONSERVED PROTEIN"/>
    <property type="match status" value="1"/>
</dbReference>
<evidence type="ECO:0000259" key="1">
    <source>
        <dbReference type="PROSITE" id="PS51819"/>
    </source>
</evidence>
<name>A0A9W6KE32_9ACTN</name>
<dbReference type="EMBL" id="BSFP01000005">
    <property type="protein sequence ID" value="GLK99812.1"/>
    <property type="molecule type" value="Genomic_DNA"/>
</dbReference>
<dbReference type="SUPFAM" id="SSF54593">
    <property type="entry name" value="Glyoxalase/Bleomycin resistance protein/Dihydroxybiphenyl dioxygenase"/>
    <property type="match status" value="1"/>
</dbReference>
<evidence type="ECO:0000313" key="3">
    <source>
        <dbReference type="Proteomes" id="UP001143480"/>
    </source>
</evidence>
<dbReference type="AlphaFoldDB" id="A0A9W6KE32"/>
<comment type="caution">
    <text evidence="2">The sequence shown here is derived from an EMBL/GenBank/DDBJ whole genome shotgun (WGS) entry which is preliminary data.</text>
</comment>
<accession>A0A9W6KE32</accession>
<proteinExistence type="predicted"/>
<organism evidence="2 3">
    <name type="scientific">Dactylosporangium matsuzakiense</name>
    <dbReference type="NCBI Taxonomy" id="53360"/>
    <lineage>
        <taxon>Bacteria</taxon>
        <taxon>Bacillati</taxon>
        <taxon>Actinomycetota</taxon>
        <taxon>Actinomycetes</taxon>
        <taxon>Micromonosporales</taxon>
        <taxon>Micromonosporaceae</taxon>
        <taxon>Dactylosporangium</taxon>
    </lineage>
</organism>
<protein>
    <recommendedName>
        <fullName evidence="1">VOC domain-containing protein</fullName>
    </recommendedName>
</protein>
<reference evidence="2" key="2">
    <citation type="submission" date="2023-01" db="EMBL/GenBank/DDBJ databases">
        <authorList>
            <person name="Sun Q."/>
            <person name="Evtushenko L."/>
        </authorList>
    </citation>
    <scope>NUCLEOTIDE SEQUENCE</scope>
    <source>
        <strain evidence="2">VKM Ac-1321</strain>
    </source>
</reference>
<dbReference type="Gene3D" id="3.10.180.10">
    <property type="entry name" value="2,3-Dihydroxybiphenyl 1,2-Dioxygenase, domain 1"/>
    <property type="match status" value="1"/>
</dbReference>
<gene>
    <name evidence="2" type="ORF">GCM10017581_015530</name>
</gene>
<dbReference type="InterPro" id="IPR041581">
    <property type="entry name" value="Glyoxalase_6"/>
</dbReference>
<sequence>MSDLQVANITTDCTGNATELAQFYAGLLGRAVNPGASEYFAALSGSPTLMFIRVPDRTPGKNSVHIDLHTDDIPAAVERAVSLGAKHVGDFDEYGARWATLTDPEGNLFDIGAS</sequence>
<keyword evidence="3" id="KW-1185">Reference proteome</keyword>
<dbReference type="RefSeq" id="WP_261959719.1">
    <property type="nucleotide sequence ID" value="NZ_BAAAXA010000001.1"/>
</dbReference>
<dbReference type="InterPro" id="IPR037523">
    <property type="entry name" value="VOC_core"/>
</dbReference>
<dbReference type="PANTHER" id="PTHR35908">
    <property type="entry name" value="HYPOTHETICAL FUSION PROTEIN"/>
    <property type="match status" value="1"/>
</dbReference>
<dbReference type="Proteomes" id="UP001143480">
    <property type="component" value="Unassembled WGS sequence"/>
</dbReference>